<evidence type="ECO:0000259" key="10">
    <source>
        <dbReference type="SMART" id="SM01193"/>
    </source>
</evidence>
<evidence type="ECO:0000256" key="4">
    <source>
        <dbReference type="ARBA" id="ARBA00017068"/>
    </source>
</evidence>
<dbReference type="InterPro" id="IPR020811">
    <property type="entry name" value="Enolase_N"/>
</dbReference>
<dbReference type="AlphaFoldDB" id="A0A1F4V5J1"/>
<dbReference type="SUPFAM" id="SSF54826">
    <property type="entry name" value="Enolase N-terminal domain-like"/>
    <property type="match status" value="1"/>
</dbReference>
<sequence length="379" mass="41459">MPAIKSISCRKILNSASEWTIEAGLELEDGSIGIASVPGGISRGKNEAVSLDADSAIKRAGEVRKKLERALFDTQSEFDKFLIKLDGTKDKSKLGGNTILSFSIAFCKACAKSKGKEPYQLIRTLLTEMGGKPEDKVHLPKIMMLILEGGVHGAGKATIQEFMAIVDNIQEGDAVYDKVRQELRHLNESTNVGAEGAFSPINFDNEQILSFLSGYLSKEKIALDAAASSFPEGTQYPDYEGLLKAYSIASVEDPFKEDDWSNWEKFAKDHLDKIQIVTDDLTSTNTEILRKAIDKKIANAAIVKPNQIGSLTETFEFINLAKESGWKIIVSHRGTDTNDDFIADLAVGSSADYVKFGAPARGERVAKYNRLLQIGVTPD</sequence>
<keyword evidence="5" id="KW-0964">Secreted</keyword>
<dbReference type="PANTHER" id="PTHR11902:SF1">
    <property type="entry name" value="ENOLASE"/>
    <property type="match status" value="1"/>
</dbReference>
<evidence type="ECO:0000256" key="1">
    <source>
        <dbReference type="ARBA" id="ARBA00005031"/>
    </source>
</evidence>
<reference evidence="11 12" key="1">
    <citation type="journal article" date="2016" name="Nat. Commun.">
        <title>Thousands of microbial genomes shed light on interconnected biogeochemical processes in an aquifer system.</title>
        <authorList>
            <person name="Anantharaman K."/>
            <person name="Brown C.T."/>
            <person name="Hug L.A."/>
            <person name="Sharon I."/>
            <person name="Castelle C.J."/>
            <person name="Probst A.J."/>
            <person name="Thomas B.C."/>
            <person name="Singh A."/>
            <person name="Wilkins M.J."/>
            <person name="Karaoz U."/>
            <person name="Brodie E.L."/>
            <person name="Williams K.H."/>
            <person name="Hubbard S.S."/>
            <person name="Banfield J.F."/>
        </authorList>
    </citation>
    <scope>NUCLEOTIDE SEQUENCE [LARGE SCALE GENOMIC DNA]</scope>
</reference>
<dbReference type="EC" id="4.2.1.11" evidence="3"/>
<dbReference type="GO" id="GO:0006096">
    <property type="term" value="P:glycolytic process"/>
    <property type="evidence" value="ECO:0007669"/>
    <property type="project" value="UniProtKB-UniPathway"/>
</dbReference>
<dbReference type="PRINTS" id="PR00148">
    <property type="entry name" value="ENOLASE"/>
</dbReference>
<evidence type="ECO:0000259" key="9">
    <source>
        <dbReference type="SMART" id="SM01192"/>
    </source>
</evidence>
<dbReference type="InterPro" id="IPR029017">
    <property type="entry name" value="Enolase-like_N"/>
</dbReference>
<dbReference type="Proteomes" id="UP000178771">
    <property type="component" value="Unassembled WGS sequence"/>
</dbReference>
<dbReference type="SFLD" id="SFLDS00001">
    <property type="entry name" value="Enolase"/>
    <property type="match status" value="1"/>
</dbReference>
<keyword evidence="7" id="KW-0324">Glycolysis</keyword>
<comment type="similarity">
    <text evidence="2">Belongs to the enolase family.</text>
</comment>
<evidence type="ECO:0000256" key="2">
    <source>
        <dbReference type="ARBA" id="ARBA00009604"/>
    </source>
</evidence>
<accession>A0A1F4V5J1</accession>
<proteinExistence type="inferred from homology"/>
<dbReference type="SMART" id="SM01193">
    <property type="entry name" value="Enolase_N"/>
    <property type="match status" value="1"/>
</dbReference>
<dbReference type="InterPro" id="IPR020810">
    <property type="entry name" value="Enolase_C"/>
</dbReference>
<dbReference type="SUPFAM" id="SSF51604">
    <property type="entry name" value="Enolase C-terminal domain-like"/>
    <property type="match status" value="1"/>
</dbReference>
<evidence type="ECO:0000313" key="11">
    <source>
        <dbReference type="EMBL" id="OGC52320.1"/>
    </source>
</evidence>
<dbReference type="GO" id="GO:0000287">
    <property type="term" value="F:magnesium ion binding"/>
    <property type="evidence" value="ECO:0007669"/>
    <property type="project" value="InterPro"/>
</dbReference>
<dbReference type="UniPathway" id="UPA00109">
    <property type="reaction ID" value="UER00187"/>
</dbReference>
<evidence type="ECO:0000256" key="5">
    <source>
        <dbReference type="ARBA" id="ARBA00022525"/>
    </source>
</evidence>
<dbReference type="SMART" id="SM01192">
    <property type="entry name" value="Enolase_C"/>
    <property type="match status" value="1"/>
</dbReference>
<dbReference type="Gene3D" id="3.30.390.10">
    <property type="entry name" value="Enolase-like, N-terminal domain"/>
    <property type="match status" value="1"/>
</dbReference>
<feature type="domain" description="Enolase N-terminal" evidence="10">
    <location>
        <begin position="4"/>
        <end position="122"/>
    </location>
</feature>
<evidence type="ECO:0000256" key="3">
    <source>
        <dbReference type="ARBA" id="ARBA00012058"/>
    </source>
</evidence>
<evidence type="ECO:0000256" key="7">
    <source>
        <dbReference type="ARBA" id="ARBA00023152"/>
    </source>
</evidence>
<evidence type="ECO:0000256" key="6">
    <source>
        <dbReference type="ARBA" id="ARBA00022842"/>
    </source>
</evidence>
<dbReference type="PANTHER" id="PTHR11902">
    <property type="entry name" value="ENOLASE"/>
    <property type="match status" value="1"/>
</dbReference>
<comment type="pathway">
    <text evidence="1">Carbohydrate degradation; glycolysis; pyruvate from D-glyceraldehyde 3-phosphate: step 4/5.</text>
</comment>
<evidence type="ECO:0000313" key="12">
    <source>
        <dbReference type="Proteomes" id="UP000178771"/>
    </source>
</evidence>
<organism evidence="11 12">
    <name type="scientific">candidate division WWE3 bacterium RIFCSPLOWO2_01_FULL_39_13</name>
    <dbReference type="NCBI Taxonomy" id="1802624"/>
    <lineage>
        <taxon>Bacteria</taxon>
        <taxon>Katanobacteria</taxon>
    </lineage>
</organism>
<comment type="caution">
    <text evidence="11">The sequence shown here is derived from an EMBL/GenBank/DDBJ whole genome shotgun (WGS) entry which is preliminary data.</text>
</comment>
<keyword evidence="8" id="KW-0456">Lyase</keyword>
<protein>
    <recommendedName>
        <fullName evidence="4">Enolase</fullName>
        <ecNumber evidence="3">4.2.1.11</ecNumber>
    </recommendedName>
</protein>
<evidence type="ECO:0000256" key="8">
    <source>
        <dbReference type="ARBA" id="ARBA00023239"/>
    </source>
</evidence>
<keyword evidence="6" id="KW-0460">Magnesium</keyword>
<dbReference type="STRING" id="1802624.A2982_01935"/>
<dbReference type="Pfam" id="PF03952">
    <property type="entry name" value="Enolase_N"/>
    <property type="match status" value="1"/>
</dbReference>
<dbReference type="Pfam" id="PF00113">
    <property type="entry name" value="Enolase_C"/>
    <property type="match status" value="2"/>
</dbReference>
<dbReference type="Gene3D" id="3.20.20.120">
    <property type="entry name" value="Enolase-like C-terminal domain"/>
    <property type="match status" value="2"/>
</dbReference>
<name>A0A1F4V5J1_UNCKA</name>
<dbReference type="InterPro" id="IPR000941">
    <property type="entry name" value="Enolase"/>
</dbReference>
<dbReference type="InterPro" id="IPR036849">
    <property type="entry name" value="Enolase-like_C_sf"/>
</dbReference>
<gene>
    <name evidence="11" type="ORF">A2982_01935</name>
</gene>
<feature type="domain" description="Enolase C-terminal TIM barrel" evidence="9">
    <location>
        <begin position="136"/>
        <end position="378"/>
    </location>
</feature>
<dbReference type="EMBL" id="MEVH01000003">
    <property type="protein sequence ID" value="OGC52320.1"/>
    <property type="molecule type" value="Genomic_DNA"/>
</dbReference>
<dbReference type="GO" id="GO:0000015">
    <property type="term" value="C:phosphopyruvate hydratase complex"/>
    <property type="evidence" value="ECO:0007669"/>
    <property type="project" value="InterPro"/>
</dbReference>
<dbReference type="GO" id="GO:0004634">
    <property type="term" value="F:phosphopyruvate hydratase activity"/>
    <property type="evidence" value="ECO:0007669"/>
    <property type="project" value="UniProtKB-EC"/>
</dbReference>